<dbReference type="AlphaFoldDB" id="A0AAW1AU49"/>
<evidence type="ECO:0000256" key="11">
    <source>
        <dbReference type="ARBA" id="ARBA00023004"/>
    </source>
</evidence>
<dbReference type="SUPFAM" id="SSF48264">
    <property type="entry name" value="Cytochrome P450"/>
    <property type="match status" value="1"/>
</dbReference>
<dbReference type="GO" id="GO:0016712">
    <property type="term" value="F:oxidoreductase activity, acting on paired donors, with incorporation or reduction of molecular oxygen, reduced flavin or flavoprotein as one donor, and incorporation of one atom of oxygen"/>
    <property type="evidence" value="ECO:0007669"/>
    <property type="project" value="UniProtKB-EC"/>
</dbReference>
<name>A0AAW1AU49_CROAD</name>
<dbReference type="GO" id="GO:0008202">
    <property type="term" value="P:steroid metabolic process"/>
    <property type="evidence" value="ECO:0007669"/>
    <property type="project" value="TreeGrafter"/>
</dbReference>
<feature type="compositionally biased region" description="Basic and acidic residues" evidence="16">
    <location>
        <begin position="487"/>
        <end position="501"/>
    </location>
</feature>
<evidence type="ECO:0000256" key="8">
    <source>
        <dbReference type="ARBA" id="ARBA00022824"/>
    </source>
</evidence>
<dbReference type="FunFam" id="1.10.630.10:FF:000003">
    <property type="entry name" value="cytochrome P450 3A12-like isoform X2"/>
    <property type="match status" value="1"/>
</dbReference>
<dbReference type="Proteomes" id="UP001474421">
    <property type="component" value="Unassembled WGS sequence"/>
</dbReference>
<keyword evidence="13" id="KW-0472">Membrane</keyword>
<keyword evidence="7 14" id="KW-0479">Metal-binding</keyword>
<dbReference type="PANTHER" id="PTHR24302:SF38">
    <property type="entry name" value="CYTOCHROME P450 3A5"/>
    <property type="match status" value="1"/>
</dbReference>
<evidence type="ECO:0000256" key="16">
    <source>
        <dbReference type="SAM" id="MobiDB-lite"/>
    </source>
</evidence>
<feature type="compositionally biased region" description="Basic and acidic residues" evidence="16">
    <location>
        <begin position="509"/>
        <end position="532"/>
    </location>
</feature>
<organism evidence="17 18">
    <name type="scientific">Crotalus adamanteus</name>
    <name type="common">Eastern diamondback rattlesnake</name>
    <dbReference type="NCBI Taxonomy" id="8729"/>
    <lineage>
        <taxon>Eukaryota</taxon>
        <taxon>Metazoa</taxon>
        <taxon>Chordata</taxon>
        <taxon>Craniata</taxon>
        <taxon>Vertebrata</taxon>
        <taxon>Euteleostomi</taxon>
        <taxon>Lepidosauria</taxon>
        <taxon>Squamata</taxon>
        <taxon>Bifurcata</taxon>
        <taxon>Unidentata</taxon>
        <taxon>Episquamata</taxon>
        <taxon>Toxicofera</taxon>
        <taxon>Serpentes</taxon>
        <taxon>Colubroidea</taxon>
        <taxon>Viperidae</taxon>
        <taxon>Crotalinae</taxon>
        <taxon>Crotalus</taxon>
    </lineage>
</organism>
<dbReference type="InterPro" id="IPR036396">
    <property type="entry name" value="Cyt_P450_sf"/>
</dbReference>
<evidence type="ECO:0000256" key="14">
    <source>
        <dbReference type="PIRSR" id="PIRSR602401-1"/>
    </source>
</evidence>
<reference evidence="17 18" key="1">
    <citation type="journal article" date="2024" name="Proc. Natl. Acad. Sci. U.S.A.">
        <title>The genetic regulatory architecture and epigenomic basis for age-related changes in rattlesnake venom.</title>
        <authorList>
            <person name="Hogan M.P."/>
            <person name="Holding M.L."/>
            <person name="Nystrom G.S."/>
            <person name="Colston T.J."/>
            <person name="Bartlett D.A."/>
            <person name="Mason A.J."/>
            <person name="Ellsworth S.A."/>
            <person name="Rautsaw R.M."/>
            <person name="Lawrence K.C."/>
            <person name="Strickland J.L."/>
            <person name="He B."/>
            <person name="Fraser P."/>
            <person name="Margres M.J."/>
            <person name="Gilbert D.M."/>
            <person name="Gibbs H.L."/>
            <person name="Parkinson C.L."/>
            <person name="Rokyta D.R."/>
        </authorList>
    </citation>
    <scope>NUCLEOTIDE SEQUENCE [LARGE SCALE GENOMIC DNA]</scope>
    <source>
        <tissue evidence="17">Blood</tissue>
    </source>
</reference>
<protein>
    <recommendedName>
        <fullName evidence="5">unspecific monooxygenase</fullName>
        <ecNumber evidence="5">1.14.14.1</ecNumber>
    </recommendedName>
</protein>
<gene>
    <name evidence="17" type="ORF">NXF25_016346</name>
</gene>
<sequence length="532" mass="61236">MLYGVWPYGVFRKLGIPGPMPLPFIGTAFGFRYGRSNFDMACYKKYGKMWGTYDGRRPILAITDPEIIKIVLIKESYSTFLNRGNFAPRGQLKTSIVTAEDEQWKRIRTVLSPTFTSGKLKMMFPIIQNYVKNLLVLLQKKADREELVEVKKIFGAYSMDVVTSTSFGVDTDAMNNPKDPFVQQAQKLMTADFLSPLFILLYVVPWLTPLLEKMNVNIFSNESVEFFARSITKLKEKRAQEGPKGRVDFLQLMIESQNSLTSHEMNGVNHTYKGLTDSEILAQAIIFIFAGYETISSALSYLTYELAIHPDIQQKLQEEIDIVLPNKAPITYDALMQMEYLDMVLSETLRKHPSTGRLQRVCKKTIKLNGITIPKGMFIMIPPTILHYDPEYWPEPDQFRPERFSKEVKEKINPFTYLPFGAGPRNCIGMRFALLTMKAAVARLMQHFTFQPCKETQIPLVLATKGIFRRPTKPITLKILVWKEGRKERREGKGREGERKGERKGKGRKMMERKGMGKERNRKGREEKEREG</sequence>
<dbReference type="PRINTS" id="PR00385">
    <property type="entry name" value="P450"/>
</dbReference>
<evidence type="ECO:0000256" key="15">
    <source>
        <dbReference type="RuleBase" id="RU000461"/>
    </source>
</evidence>
<evidence type="ECO:0000256" key="10">
    <source>
        <dbReference type="ARBA" id="ARBA00023002"/>
    </source>
</evidence>
<dbReference type="GO" id="GO:0005506">
    <property type="term" value="F:iron ion binding"/>
    <property type="evidence" value="ECO:0007669"/>
    <property type="project" value="InterPro"/>
</dbReference>
<dbReference type="Pfam" id="PF00067">
    <property type="entry name" value="p450"/>
    <property type="match status" value="1"/>
</dbReference>
<evidence type="ECO:0000256" key="2">
    <source>
        <dbReference type="ARBA" id="ARBA00004174"/>
    </source>
</evidence>
<dbReference type="InterPro" id="IPR001128">
    <property type="entry name" value="Cyt_P450"/>
</dbReference>
<dbReference type="EC" id="1.14.14.1" evidence="5"/>
<keyword evidence="10 15" id="KW-0560">Oxidoreductase</keyword>
<dbReference type="PROSITE" id="PS00086">
    <property type="entry name" value="CYTOCHROME_P450"/>
    <property type="match status" value="1"/>
</dbReference>
<keyword evidence="8" id="KW-0256">Endoplasmic reticulum</keyword>
<keyword evidence="6 14" id="KW-0349">Heme</keyword>
<evidence type="ECO:0000256" key="4">
    <source>
        <dbReference type="ARBA" id="ARBA00010617"/>
    </source>
</evidence>
<dbReference type="InterPro" id="IPR050705">
    <property type="entry name" value="Cytochrome_P450_3A"/>
</dbReference>
<evidence type="ECO:0000256" key="13">
    <source>
        <dbReference type="ARBA" id="ARBA00023136"/>
    </source>
</evidence>
<comment type="cofactor">
    <cofactor evidence="1 14">
        <name>heme</name>
        <dbReference type="ChEBI" id="CHEBI:30413"/>
    </cofactor>
</comment>
<dbReference type="GO" id="GO:0070989">
    <property type="term" value="P:oxidative demethylation"/>
    <property type="evidence" value="ECO:0007669"/>
    <property type="project" value="TreeGrafter"/>
</dbReference>
<evidence type="ECO:0000256" key="9">
    <source>
        <dbReference type="ARBA" id="ARBA00022848"/>
    </source>
</evidence>
<dbReference type="PANTHER" id="PTHR24302">
    <property type="entry name" value="CYTOCHROME P450 FAMILY 3"/>
    <property type="match status" value="1"/>
</dbReference>
<evidence type="ECO:0000256" key="12">
    <source>
        <dbReference type="ARBA" id="ARBA00023033"/>
    </source>
</evidence>
<dbReference type="InterPro" id="IPR017972">
    <property type="entry name" value="Cyt_P450_CS"/>
</dbReference>
<dbReference type="PRINTS" id="PR00463">
    <property type="entry name" value="EP450I"/>
</dbReference>
<keyword evidence="12 15" id="KW-0503">Monooxygenase</keyword>
<dbReference type="Gene3D" id="1.10.630.10">
    <property type="entry name" value="Cytochrome P450"/>
    <property type="match status" value="1"/>
</dbReference>
<keyword evidence="18" id="KW-1185">Reference proteome</keyword>
<dbReference type="GO" id="GO:0020037">
    <property type="term" value="F:heme binding"/>
    <property type="evidence" value="ECO:0007669"/>
    <property type="project" value="InterPro"/>
</dbReference>
<accession>A0AAW1AU49</accession>
<evidence type="ECO:0000256" key="5">
    <source>
        <dbReference type="ARBA" id="ARBA00012109"/>
    </source>
</evidence>
<comment type="similarity">
    <text evidence="4 15">Belongs to the cytochrome P450 family.</text>
</comment>
<keyword evidence="11 14" id="KW-0408">Iron</keyword>
<evidence type="ECO:0000256" key="7">
    <source>
        <dbReference type="ARBA" id="ARBA00022723"/>
    </source>
</evidence>
<keyword evidence="9" id="KW-0492">Microsome</keyword>
<comment type="subcellular location">
    <subcellularLocation>
        <location evidence="3">Endoplasmic reticulum membrane</location>
        <topology evidence="3">Peripheral membrane protein</topology>
    </subcellularLocation>
    <subcellularLocation>
        <location evidence="2">Microsome membrane</location>
        <topology evidence="2">Peripheral membrane protein</topology>
    </subcellularLocation>
</comment>
<comment type="caution">
    <text evidence="17">The sequence shown here is derived from an EMBL/GenBank/DDBJ whole genome shotgun (WGS) entry which is preliminary data.</text>
</comment>
<proteinExistence type="inferred from homology"/>
<dbReference type="GO" id="GO:0005789">
    <property type="term" value="C:endoplasmic reticulum membrane"/>
    <property type="evidence" value="ECO:0007669"/>
    <property type="project" value="UniProtKB-SubCell"/>
</dbReference>
<evidence type="ECO:0000256" key="6">
    <source>
        <dbReference type="ARBA" id="ARBA00022617"/>
    </source>
</evidence>
<evidence type="ECO:0000256" key="1">
    <source>
        <dbReference type="ARBA" id="ARBA00001971"/>
    </source>
</evidence>
<evidence type="ECO:0000313" key="18">
    <source>
        <dbReference type="Proteomes" id="UP001474421"/>
    </source>
</evidence>
<feature type="binding site" description="axial binding residue" evidence="14">
    <location>
        <position position="427"/>
    </location>
    <ligand>
        <name>heme</name>
        <dbReference type="ChEBI" id="CHEBI:30413"/>
    </ligand>
    <ligandPart>
        <name>Fe</name>
        <dbReference type="ChEBI" id="CHEBI:18248"/>
    </ligandPart>
</feature>
<dbReference type="InterPro" id="IPR002401">
    <property type="entry name" value="Cyt_P450_E_grp-I"/>
</dbReference>
<dbReference type="EMBL" id="JAOTOJ010000014">
    <property type="protein sequence ID" value="KAK9393084.1"/>
    <property type="molecule type" value="Genomic_DNA"/>
</dbReference>
<feature type="region of interest" description="Disordered" evidence="16">
    <location>
        <begin position="487"/>
        <end position="532"/>
    </location>
</feature>
<dbReference type="GO" id="GO:0050649">
    <property type="term" value="F:testosterone 6-beta-hydroxylase activity"/>
    <property type="evidence" value="ECO:0007669"/>
    <property type="project" value="TreeGrafter"/>
</dbReference>
<evidence type="ECO:0000256" key="3">
    <source>
        <dbReference type="ARBA" id="ARBA00004406"/>
    </source>
</evidence>
<evidence type="ECO:0000313" key="17">
    <source>
        <dbReference type="EMBL" id="KAK9393084.1"/>
    </source>
</evidence>